<dbReference type="PANTHER" id="PTHR44196">
    <property type="entry name" value="DEHYDROGENASE/REDUCTASE SDR FAMILY MEMBER 7B"/>
    <property type="match status" value="1"/>
</dbReference>
<evidence type="ECO:0000256" key="2">
    <source>
        <dbReference type="ARBA" id="ARBA00023002"/>
    </source>
</evidence>
<dbReference type="GO" id="GO:0016491">
    <property type="term" value="F:oxidoreductase activity"/>
    <property type="evidence" value="ECO:0007669"/>
    <property type="project" value="UniProtKB-KW"/>
</dbReference>
<keyword evidence="5" id="KW-1185">Reference proteome</keyword>
<evidence type="ECO:0000256" key="1">
    <source>
        <dbReference type="ARBA" id="ARBA00006484"/>
    </source>
</evidence>
<dbReference type="InterPro" id="IPR036291">
    <property type="entry name" value="NAD(P)-bd_dom_sf"/>
</dbReference>
<accession>A0A5B0X4N4</accession>
<name>A0A5B0X4N4_9GAMM</name>
<reference evidence="4 5" key="1">
    <citation type="submission" date="2019-09" db="EMBL/GenBank/DDBJ databases">
        <authorList>
            <person name="Chen X.-Y."/>
        </authorList>
    </citation>
    <scope>NUCLEOTIDE SEQUENCE [LARGE SCALE GENOMIC DNA]</scope>
    <source>
        <strain evidence="4 5">NY5</strain>
    </source>
</reference>
<evidence type="ECO:0000313" key="5">
    <source>
        <dbReference type="Proteomes" id="UP000323708"/>
    </source>
</evidence>
<comment type="similarity">
    <text evidence="1 3">Belongs to the short-chain dehydrogenases/reductases (SDR) family.</text>
</comment>
<dbReference type="GO" id="GO:0016020">
    <property type="term" value="C:membrane"/>
    <property type="evidence" value="ECO:0007669"/>
    <property type="project" value="TreeGrafter"/>
</dbReference>
<keyword evidence="2" id="KW-0560">Oxidoreductase</keyword>
<protein>
    <submittedName>
        <fullName evidence="4">SDR family NAD(P)-dependent oxidoreductase</fullName>
    </submittedName>
</protein>
<comment type="caution">
    <text evidence="4">The sequence shown here is derived from an EMBL/GenBank/DDBJ whole genome shotgun (WGS) entry which is preliminary data.</text>
</comment>
<dbReference type="CDD" id="cd05233">
    <property type="entry name" value="SDR_c"/>
    <property type="match status" value="1"/>
</dbReference>
<proteinExistence type="inferred from homology"/>
<dbReference type="Gene3D" id="3.40.50.720">
    <property type="entry name" value="NAD(P)-binding Rossmann-like Domain"/>
    <property type="match status" value="1"/>
</dbReference>
<dbReference type="PRINTS" id="PR00080">
    <property type="entry name" value="SDRFAMILY"/>
</dbReference>
<organism evidence="4 5">
    <name type="scientific">Pseudohalioglobus sediminis</name>
    <dbReference type="NCBI Taxonomy" id="2606449"/>
    <lineage>
        <taxon>Bacteria</taxon>
        <taxon>Pseudomonadati</taxon>
        <taxon>Pseudomonadota</taxon>
        <taxon>Gammaproteobacteria</taxon>
        <taxon>Cellvibrionales</taxon>
        <taxon>Halieaceae</taxon>
        <taxon>Pseudohalioglobus</taxon>
    </lineage>
</organism>
<dbReference type="Pfam" id="PF00106">
    <property type="entry name" value="adh_short"/>
    <property type="match status" value="1"/>
</dbReference>
<evidence type="ECO:0000313" key="4">
    <source>
        <dbReference type="EMBL" id="KAA1194246.1"/>
    </source>
</evidence>
<dbReference type="PRINTS" id="PR00081">
    <property type="entry name" value="GDHRDH"/>
</dbReference>
<dbReference type="PANTHER" id="PTHR44196:SF1">
    <property type="entry name" value="DEHYDROGENASE_REDUCTASE SDR FAMILY MEMBER 7B"/>
    <property type="match status" value="1"/>
</dbReference>
<dbReference type="AlphaFoldDB" id="A0A5B0X4N4"/>
<dbReference type="Proteomes" id="UP000323708">
    <property type="component" value="Unassembled WGS sequence"/>
</dbReference>
<dbReference type="InterPro" id="IPR002347">
    <property type="entry name" value="SDR_fam"/>
</dbReference>
<sequence>MATLAGGVAVITGAGSGIGEALARLAAKTGMQVVLADVATARIDAVAAQIVADGGTALAVTADVSDPASMDALAATTRDAFGDVRLLVNNAGVETLGFAWELSAEDWARTLGVNIQGVVNGVRAFAPAMIAAGEQAFIANTASVGALGIMPVQTPYIMSKHAVLAFSECLRLEMELKQAPISVSVVLPGPVHTRIFTDSLGAGDAVSQYHRQQMEGMLAANGISSAEAASRILPQVAAGDFWVSTDAEMTRAYAAGRAQALLDLQPPALAPELAASLQAE</sequence>
<dbReference type="EMBL" id="VTUX01000001">
    <property type="protein sequence ID" value="KAA1194246.1"/>
    <property type="molecule type" value="Genomic_DNA"/>
</dbReference>
<dbReference type="SUPFAM" id="SSF51735">
    <property type="entry name" value="NAD(P)-binding Rossmann-fold domains"/>
    <property type="match status" value="1"/>
</dbReference>
<gene>
    <name evidence="4" type="ORF">F0M18_02080</name>
</gene>
<evidence type="ECO:0000256" key="3">
    <source>
        <dbReference type="RuleBase" id="RU000363"/>
    </source>
</evidence>